<protein>
    <submittedName>
        <fullName evidence="1">Uncharacterized protein</fullName>
    </submittedName>
</protein>
<proteinExistence type="predicted"/>
<evidence type="ECO:0000313" key="1">
    <source>
        <dbReference type="EMBL" id="GBP60930.1"/>
    </source>
</evidence>
<dbReference type="AlphaFoldDB" id="A0A4C1XCW4"/>
<dbReference type="Proteomes" id="UP000299102">
    <property type="component" value="Unassembled WGS sequence"/>
</dbReference>
<name>A0A4C1XCW4_EUMVA</name>
<reference evidence="1 2" key="1">
    <citation type="journal article" date="2019" name="Commun. Biol.">
        <title>The bagworm genome reveals a unique fibroin gene that provides high tensile strength.</title>
        <authorList>
            <person name="Kono N."/>
            <person name="Nakamura H."/>
            <person name="Ohtoshi R."/>
            <person name="Tomita M."/>
            <person name="Numata K."/>
            <person name="Arakawa K."/>
        </authorList>
    </citation>
    <scope>NUCLEOTIDE SEQUENCE [LARGE SCALE GENOMIC DNA]</scope>
</reference>
<gene>
    <name evidence="1" type="ORF">EVAR_51493_1</name>
</gene>
<organism evidence="1 2">
    <name type="scientific">Eumeta variegata</name>
    <name type="common">Bagworm moth</name>
    <name type="synonym">Eumeta japonica</name>
    <dbReference type="NCBI Taxonomy" id="151549"/>
    <lineage>
        <taxon>Eukaryota</taxon>
        <taxon>Metazoa</taxon>
        <taxon>Ecdysozoa</taxon>
        <taxon>Arthropoda</taxon>
        <taxon>Hexapoda</taxon>
        <taxon>Insecta</taxon>
        <taxon>Pterygota</taxon>
        <taxon>Neoptera</taxon>
        <taxon>Endopterygota</taxon>
        <taxon>Lepidoptera</taxon>
        <taxon>Glossata</taxon>
        <taxon>Ditrysia</taxon>
        <taxon>Tineoidea</taxon>
        <taxon>Psychidae</taxon>
        <taxon>Oiketicinae</taxon>
        <taxon>Eumeta</taxon>
    </lineage>
</organism>
<accession>A0A4C1XCW4</accession>
<comment type="caution">
    <text evidence="1">The sequence shown here is derived from an EMBL/GenBank/DDBJ whole genome shotgun (WGS) entry which is preliminary data.</text>
</comment>
<sequence>MPPVSKRRQESPISVLTEGQVPAEHCARRACRLVLDSVIYLISAGVVTDAPARRRAPPPAPAHVRYGAYCNRGVASAEAPTSKSRWRLSCGAPLRGRGVGADRSRQKVPTEDVPGRFHLII</sequence>
<dbReference type="EMBL" id="BGZK01000800">
    <property type="protein sequence ID" value="GBP60930.1"/>
    <property type="molecule type" value="Genomic_DNA"/>
</dbReference>
<keyword evidence="2" id="KW-1185">Reference proteome</keyword>
<evidence type="ECO:0000313" key="2">
    <source>
        <dbReference type="Proteomes" id="UP000299102"/>
    </source>
</evidence>